<feature type="domain" description="Sialate O-acetylesterase" evidence="2">
    <location>
        <begin position="40"/>
        <end position="267"/>
    </location>
</feature>
<dbReference type="InterPro" id="IPR036514">
    <property type="entry name" value="SGNH_hydro_sf"/>
</dbReference>
<dbReference type="PANTHER" id="PTHR31988">
    <property type="entry name" value="ESTERASE, PUTATIVE (DUF303)-RELATED"/>
    <property type="match status" value="1"/>
</dbReference>
<dbReference type="Gene3D" id="3.40.50.1110">
    <property type="entry name" value="SGNH hydrolase"/>
    <property type="match status" value="1"/>
</dbReference>
<evidence type="ECO:0000313" key="3">
    <source>
        <dbReference type="EMBL" id="SHF70045.1"/>
    </source>
</evidence>
<keyword evidence="1" id="KW-0378">Hydrolase</keyword>
<protein>
    <recommendedName>
        <fullName evidence="2">Sialate O-acetylesterase domain-containing protein</fullName>
    </recommendedName>
</protein>
<dbReference type="InterPro" id="IPR005181">
    <property type="entry name" value="SASA"/>
</dbReference>
<organism evidence="3 4">
    <name type="scientific">Fodinibius roseus</name>
    <dbReference type="NCBI Taxonomy" id="1194090"/>
    <lineage>
        <taxon>Bacteria</taxon>
        <taxon>Pseudomonadati</taxon>
        <taxon>Balneolota</taxon>
        <taxon>Balneolia</taxon>
        <taxon>Balneolales</taxon>
        <taxon>Balneolaceae</taxon>
        <taxon>Fodinibius</taxon>
    </lineage>
</organism>
<dbReference type="RefSeq" id="WP_084088237.1">
    <property type="nucleotide sequence ID" value="NZ_FQUS01000012.1"/>
</dbReference>
<dbReference type="OrthoDB" id="9795554at2"/>
<dbReference type="PANTHER" id="PTHR31988:SF19">
    <property type="entry name" value="9-O-ACETYL-N-ACETYLNEURAMINIC ACID DEACETYLASE-RELATED"/>
    <property type="match status" value="1"/>
</dbReference>
<evidence type="ECO:0000313" key="4">
    <source>
        <dbReference type="Proteomes" id="UP000184041"/>
    </source>
</evidence>
<dbReference type="Proteomes" id="UP000184041">
    <property type="component" value="Unassembled WGS sequence"/>
</dbReference>
<evidence type="ECO:0000256" key="1">
    <source>
        <dbReference type="ARBA" id="ARBA00022801"/>
    </source>
</evidence>
<dbReference type="STRING" id="1194090.SAMN05443144_11224"/>
<sequence>MANIRISLLLTGLCLLAVLHIQCDKAPDSAKENSQNKKKLHLFILAGQSNMAGRGEVRSRDRKPPERVFKLSREGKWVPAVEPVHYDKPRAGVGPGRSFGMALAEEDTTIKIGLIPCAVGGSSVTTWKPGGFHEQTQSYPYDDCMKRSRKAMEDGVLKGILWHQGASDSNARLAPPYKDRLYNLVSRFRNDLNVPELPFIAGQLAHFEKKPWDKWRTMVNQANASLADSLSNTAFVSSRGLTDKGDLAHFDTRSSRELGKRYAEAYLRITNQ</sequence>
<dbReference type="AlphaFoldDB" id="A0A1M5DSZ6"/>
<keyword evidence="4" id="KW-1185">Reference proteome</keyword>
<proteinExistence type="predicted"/>
<reference evidence="3 4" key="1">
    <citation type="submission" date="2016-11" db="EMBL/GenBank/DDBJ databases">
        <authorList>
            <person name="Jaros S."/>
            <person name="Januszkiewicz K."/>
            <person name="Wedrychowicz H."/>
        </authorList>
    </citation>
    <scope>NUCLEOTIDE SEQUENCE [LARGE SCALE GENOMIC DNA]</scope>
    <source>
        <strain evidence="3 4">DSM 21986</strain>
    </source>
</reference>
<dbReference type="GO" id="GO:0016788">
    <property type="term" value="F:hydrolase activity, acting on ester bonds"/>
    <property type="evidence" value="ECO:0007669"/>
    <property type="project" value="UniProtKB-ARBA"/>
</dbReference>
<gene>
    <name evidence="3" type="ORF">SAMN05443144_11224</name>
</gene>
<evidence type="ECO:0000259" key="2">
    <source>
        <dbReference type="Pfam" id="PF03629"/>
    </source>
</evidence>
<accession>A0A1M5DSZ6</accession>
<dbReference type="EMBL" id="FQUS01000012">
    <property type="protein sequence ID" value="SHF70045.1"/>
    <property type="molecule type" value="Genomic_DNA"/>
</dbReference>
<dbReference type="SUPFAM" id="SSF52266">
    <property type="entry name" value="SGNH hydrolase"/>
    <property type="match status" value="1"/>
</dbReference>
<dbReference type="InterPro" id="IPR052940">
    <property type="entry name" value="Carb_Esterase_6"/>
</dbReference>
<name>A0A1M5DSZ6_9BACT</name>
<dbReference type="Pfam" id="PF03629">
    <property type="entry name" value="SASA"/>
    <property type="match status" value="1"/>
</dbReference>